<dbReference type="Proteomes" id="UP001177021">
    <property type="component" value="Unassembled WGS sequence"/>
</dbReference>
<dbReference type="EMBL" id="CASHSV030000311">
    <property type="protein sequence ID" value="CAJ2658081.1"/>
    <property type="molecule type" value="Genomic_DNA"/>
</dbReference>
<keyword evidence="2" id="KW-1185">Reference proteome</keyword>
<gene>
    <name evidence="1" type="ORF">MILVUS5_LOCUS24529</name>
</gene>
<accession>A0ACB0KNV8</accession>
<evidence type="ECO:0000313" key="1">
    <source>
        <dbReference type="EMBL" id="CAJ2658081.1"/>
    </source>
</evidence>
<name>A0ACB0KNV8_TRIPR</name>
<protein>
    <submittedName>
        <fullName evidence="1">Uncharacterized protein</fullName>
    </submittedName>
</protein>
<comment type="caution">
    <text evidence="1">The sequence shown here is derived from an EMBL/GenBank/DDBJ whole genome shotgun (WGS) entry which is preliminary data.</text>
</comment>
<reference evidence="1" key="1">
    <citation type="submission" date="2023-10" db="EMBL/GenBank/DDBJ databases">
        <authorList>
            <person name="Rodriguez Cubillos JULIANA M."/>
            <person name="De Vega J."/>
        </authorList>
    </citation>
    <scope>NUCLEOTIDE SEQUENCE</scope>
</reference>
<evidence type="ECO:0000313" key="2">
    <source>
        <dbReference type="Proteomes" id="UP001177021"/>
    </source>
</evidence>
<proteinExistence type="predicted"/>
<organism evidence="1 2">
    <name type="scientific">Trifolium pratense</name>
    <name type="common">Red clover</name>
    <dbReference type="NCBI Taxonomy" id="57577"/>
    <lineage>
        <taxon>Eukaryota</taxon>
        <taxon>Viridiplantae</taxon>
        <taxon>Streptophyta</taxon>
        <taxon>Embryophyta</taxon>
        <taxon>Tracheophyta</taxon>
        <taxon>Spermatophyta</taxon>
        <taxon>Magnoliopsida</taxon>
        <taxon>eudicotyledons</taxon>
        <taxon>Gunneridae</taxon>
        <taxon>Pentapetalae</taxon>
        <taxon>rosids</taxon>
        <taxon>fabids</taxon>
        <taxon>Fabales</taxon>
        <taxon>Fabaceae</taxon>
        <taxon>Papilionoideae</taxon>
        <taxon>50 kb inversion clade</taxon>
        <taxon>NPAAA clade</taxon>
        <taxon>Hologalegina</taxon>
        <taxon>IRL clade</taxon>
        <taxon>Trifolieae</taxon>
        <taxon>Trifolium</taxon>
    </lineage>
</organism>
<sequence>MRPAAGNIRRPQPKDSYLPPTPLNNLHRDSDVSLVSSRPSSVGIPSFDFYKERSYQQSAVASINSFLSSNNFNVTFKPSSSPSAKTIHETLKFLLTLLEFPTNKIEDDLPLLLKLYNYPFKINKSILKAPAAPHQWPSILSLIHWLVQICDFNLSLDPTSNTTDLHNNNLLFQYTLNNYLNFIHGDDDAILYLDEQMREKILTQKSVAEKNLADVEQTAVDLEAELERLRTAPSQKELLEKEKGVLEGDVNKFHKIIEEFGSRIEPLERVLVEKEKQLEAKLVESEKICEENEELKKKVELQTFNIRDVERMKKELQAAERDAGEAELARNAWEEKCWEVDSTIAHKIKDLEALLIDCNQAFKRLKIGNGIQYVLNPKGTTPAEIMGIDYKVTLKPVLDSFADDIKRSFVVKLEELASLQKKSAENTARLEGKRNQLAALQSGVDQLETQRDIIKKETQDYTSRCSAKAKKMLEDIQLADHDVGIMEREVAEVLKISELKLQETMRQTEEEIQVHAHELFKLIDSVSKYKEHIGSKVSEIKRELSETVTAVSDIYRDSFPEKYCYILEACRQIEKTY</sequence>